<comment type="caution">
    <text evidence="2">The sequence shown here is derived from an EMBL/GenBank/DDBJ whole genome shotgun (WGS) entry which is preliminary data.</text>
</comment>
<dbReference type="EMBL" id="JAPZBT010000002">
    <property type="protein sequence ID" value="KAJ5371549.1"/>
    <property type="molecule type" value="Genomic_DNA"/>
</dbReference>
<evidence type="ECO:0000313" key="3">
    <source>
        <dbReference type="Proteomes" id="UP001147752"/>
    </source>
</evidence>
<name>A0A9W9S5W2_9EURO</name>
<dbReference type="GeneID" id="81460468"/>
<dbReference type="RefSeq" id="XP_056577535.1">
    <property type="nucleotide sequence ID" value="XM_056721285.1"/>
</dbReference>
<reference evidence="2" key="1">
    <citation type="submission" date="2022-12" db="EMBL/GenBank/DDBJ databases">
        <authorList>
            <person name="Petersen C."/>
        </authorList>
    </citation>
    <scope>NUCLEOTIDE SEQUENCE</scope>
    <source>
        <strain evidence="2">IBT 3081</strain>
    </source>
</reference>
<protein>
    <submittedName>
        <fullName evidence="2">Glucose-methanol-choline oxidoreductase N-terminal</fullName>
    </submittedName>
</protein>
<accession>A0A9W9S5W2</accession>
<dbReference type="Proteomes" id="UP001147752">
    <property type="component" value="Unassembled WGS sequence"/>
</dbReference>
<gene>
    <name evidence="2" type="ORF">N7517_003555</name>
</gene>
<dbReference type="AlphaFoldDB" id="A0A9W9S5W2"/>
<feature type="compositionally biased region" description="Acidic residues" evidence="1">
    <location>
        <begin position="216"/>
        <end position="231"/>
    </location>
</feature>
<evidence type="ECO:0000313" key="2">
    <source>
        <dbReference type="EMBL" id="KAJ5371549.1"/>
    </source>
</evidence>
<keyword evidence="3" id="KW-1185">Reference proteome</keyword>
<organism evidence="2 3">
    <name type="scientific">Penicillium concentricum</name>
    <dbReference type="NCBI Taxonomy" id="293559"/>
    <lineage>
        <taxon>Eukaryota</taxon>
        <taxon>Fungi</taxon>
        <taxon>Dikarya</taxon>
        <taxon>Ascomycota</taxon>
        <taxon>Pezizomycotina</taxon>
        <taxon>Eurotiomycetes</taxon>
        <taxon>Eurotiomycetidae</taxon>
        <taxon>Eurotiales</taxon>
        <taxon>Aspergillaceae</taxon>
        <taxon>Penicillium</taxon>
    </lineage>
</organism>
<dbReference type="OrthoDB" id="6133115at2759"/>
<feature type="region of interest" description="Disordered" evidence="1">
    <location>
        <begin position="186"/>
        <end position="236"/>
    </location>
</feature>
<proteinExistence type="predicted"/>
<feature type="compositionally biased region" description="Basic and acidic residues" evidence="1">
    <location>
        <begin position="186"/>
        <end position="203"/>
    </location>
</feature>
<sequence>MVESQLQRWTAALDTTLLDQMAALNSNEFQALDAASDDSDWLNLQEERLEWIRFSEYSTLIQGIEHIKARTLTVIMSGVPRPTPRPEKKEEARITWIRVHRDYVLPKTLEAFGLPWDWDEDTNYSIIKKWIAHDFQDEPFAHTRRLQDEIPVQAPPTYRKKDRMFLIRKRSPARVRLFDSERESETILDRKKADDGNEEKGEAMDEMEEKSQQAENETDDGEYDEASESGDAEGIVDALLARYTV</sequence>
<reference evidence="2" key="2">
    <citation type="journal article" date="2023" name="IMA Fungus">
        <title>Comparative genomic study of the Penicillium genus elucidates a diverse pangenome and 15 lateral gene transfer events.</title>
        <authorList>
            <person name="Petersen C."/>
            <person name="Sorensen T."/>
            <person name="Nielsen M.R."/>
            <person name="Sondergaard T.E."/>
            <person name="Sorensen J.L."/>
            <person name="Fitzpatrick D.A."/>
            <person name="Frisvad J.C."/>
            <person name="Nielsen K.L."/>
        </authorList>
    </citation>
    <scope>NUCLEOTIDE SEQUENCE</scope>
    <source>
        <strain evidence="2">IBT 3081</strain>
    </source>
</reference>
<evidence type="ECO:0000256" key="1">
    <source>
        <dbReference type="SAM" id="MobiDB-lite"/>
    </source>
</evidence>